<dbReference type="SUPFAM" id="SSF53098">
    <property type="entry name" value="Ribonuclease H-like"/>
    <property type="match status" value="1"/>
</dbReference>
<dbReference type="OrthoDB" id="3264316at2759"/>
<reference evidence="1 2" key="1">
    <citation type="journal article" date="2019" name="Nat. Ecol. Evol.">
        <title>Megaphylogeny resolves global patterns of mushroom evolution.</title>
        <authorList>
            <person name="Varga T."/>
            <person name="Krizsan K."/>
            <person name="Foldi C."/>
            <person name="Dima B."/>
            <person name="Sanchez-Garcia M."/>
            <person name="Sanchez-Ramirez S."/>
            <person name="Szollosi G.J."/>
            <person name="Szarkandi J.G."/>
            <person name="Papp V."/>
            <person name="Albert L."/>
            <person name="Andreopoulos W."/>
            <person name="Angelini C."/>
            <person name="Antonin V."/>
            <person name="Barry K.W."/>
            <person name="Bougher N.L."/>
            <person name="Buchanan P."/>
            <person name="Buyck B."/>
            <person name="Bense V."/>
            <person name="Catcheside P."/>
            <person name="Chovatia M."/>
            <person name="Cooper J."/>
            <person name="Damon W."/>
            <person name="Desjardin D."/>
            <person name="Finy P."/>
            <person name="Geml J."/>
            <person name="Haridas S."/>
            <person name="Hughes K."/>
            <person name="Justo A."/>
            <person name="Karasinski D."/>
            <person name="Kautmanova I."/>
            <person name="Kiss B."/>
            <person name="Kocsube S."/>
            <person name="Kotiranta H."/>
            <person name="LaButti K.M."/>
            <person name="Lechner B.E."/>
            <person name="Liimatainen K."/>
            <person name="Lipzen A."/>
            <person name="Lukacs Z."/>
            <person name="Mihaltcheva S."/>
            <person name="Morgado L.N."/>
            <person name="Niskanen T."/>
            <person name="Noordeloos M.E."/>
            <person name="Ohm R.A."/>
            <person name="Ortiz-Santana B."/>
            <person name="Ovrebo C."/>
            <person name="Racz N."/>
            <person name="Riley R."/>
            <person name="Savchenko A."/>
            <person name="Shiryaev A."/>
            <person name="Soop K."/>
            <person name="Spirin V."/>
            <person name="Szebenyi C."/>
            <person name="Tomsovsky M."/>
            <person name="Tulloss R.E."/>
            <person name="Uehling J."/>
            <person name="Grigoriev I.V."/>
            <person name="Vagvolgyi C."/>
            <person name="Papp T."/>
            <person name="Martin F.M."/>
            <person name="Miettinen O."/>
            <person name="Hibbett D.S."/>
            <person name="Nagy L.G."/>
        </authorList>
    </citation>
    <scope>NUCLEOTIDE SEQUENCE [LARGE SCALE GENOMIC DNA]</scope>
    <source>
        <strain evidence="1 2">CBS 962.96</strain>
    </source>
</reference>
<evidence type="ECO:0000313" key="2">
    <source>
        <dbReference type="Proteomes" id="UP000297245"/>
    </source>
</evidence>
<keyword evidence="2" id="KW-1185">Reference proteome</keyword>
<evidence type="ECO:0000313" key="1">
    <source>
        <dbReference type="EMBL" id="THU92849.1"/>
    </source>
</evidence>
<gene>
    <name evidence="1" type="ORF">K435DRAFT_671393</name>
</gene>
<dbReference type="EMBL" id="ML179266">
    <property type="protein sequence ID" value="THU92849.1"/>
    <property type="molecule type" value="Genomic_DNA"/>
</dbReference>
<sequence>MVIRDVQTRWNYTHAMIRRARLLREAIDEWIHVHKDLRDLTLSNSDWKRLEQLETVLDVREWTVSFQLFD</sequence>
<organism evidence="1 2">
    <name type="scientific">Dendrothele bispora (strain CBS 962.96)</name>
    <dbReference type="NCBI Taxonomy" id="1314807"/>
    <lineage>
        <taxon>Eukaryota</taxon>
        <taxon>Fungi</taxon>
        <taxon>Dikarya</taxon>
        <taxon>Basidiomycota</taxon>
        <taxon>Agaricomycotina</taxon>
        <taxon>Agaricomycetes</taxon>
        <taxon>Agaricomycetidae</taxon>
        <taxon>Agaricales</taxon>
        <taxon>Agaricales incertae sedis</taxon>
        <taxon>Dendrothele</taxon>
    </lineage>
</organism>
<protein>
    <submittedName>
        <fullName evidence="1">Uncharacterized protein</fullName>
    </submittedName>
</protein>
<dbReference type="InterPro" id="IPR012337">
    <property type="entry name" value="RNaseH-like_sf"/>
</dbReference>
<proteinExistence type="predicted"/>
<name>A0A4S8LTH6_DENBC</name>
<dbReference type="Proteomes" id="UP000297245">
    <property type="component" value="Unassembled WGS sequence"/>
</dbReference>
<dbReference type="AlphaFoldDB" id="A0A4S8LTH6"/>
<accession>A0A4S8LTH6</accession>